<dbReference type="EMBL" id="JACEFB010000003">
    <property type="protein sequence ID" value="MBA2225985.1"/>
    <property type="molecule type" value="Genomic_DNA"/>
</dbReference>
<dbReference type="GO" id="GO:0016740">
    <property type="term" value="F:transferase activity"/>
    <property type="evidence" value="ECO:0007669"/>
    <property type="project" value="UniProtKB-KW"/>
</dbReference>
<dbReference type="AlphaFoldDB" id="A0A7V8VDS4"/>
<dbReference type="SUPFAM" id="SSF53067">
    <property type="entry name" value="Actin-like ATPase domain"/>
    <property type="match status" value="1"/>
</dbReference>
<dbReference type="RefSeq" id="WP_194537406.1">
    <property type="nucleotide sequence ID" value="NZ_JACEFB010000003.1"/>
</dbReference>
<evidence type="ECO:0000313" key="4">
    <source>
        <dbReference type="Proteomes" id="UP000542342"/>
    </source>
</evidence>
<protein>
    <submittedName>
        <fullName evidence="3">tRNA (Adenosine(37)-N6)-threonylcarbamoyltransferase complex dimerization subunit type 1 TsaB</fullName>
    </submittedName>
</protein>
<organism evidence="3 4">
    <name type="scientific">Thermogemmata fonticola</name>
    <dbReference type="NCBI Taxonomy" id="2755323"/>
    <lineage>
        <taxon>Bacteria</taxon>
        <taxon>Pseudomonadati</taxon>
        <taxon>Planctomycetota</taxon>
        <taxon>Planctomycetia</taxon>
        <taxon>Gemmatales</taxon>
        <taxon>Gemmataceae</taxon>
        <taxon>Thermogemmata</taxon>
    </lineage>
</organism>
<proteinExistence type="predicted"/>
<keyword evidence="3" id="KW-0808">Transferase</keyword>
<evidence type="ECO:0000313" key="3">
    <source>
        <dbReference type="EMBL" id="MBA2225985.1"/>
    </source>
</evidence>
<evidence type="ECO:0000256" key="1">
    <source>
        <dbReference type="SAM" id="MobiDB-lite"/>
    </source>
</evidence>
<dbReference type="GO" id="GO:0002949">
    <property type="term" value="P:tRNA threonylcarbamoyladenosine modification"/>
    <property type="evidence" value="ECO:0007669"/>
    <property type="project" value="InterPro"/>
</dbReference>
<dbReference type="InterPro" id="IPR022496">
    <property type="entry name" value="T6A_TsaB"/>
</dbReference>
<keyword evidence="4" id="KW-1185">Reference proteome</keyword>
<feature type="domain" description="Gcp-like" evidence="2">
    <location>
        <begin position="57"/>
        <end position="152"/>
    </location>
</feature>
<accession>A0A7V8VDS4</accession>
<dbReference type="CDD" id="cd24032">
    <property type="entry name" value="ASKHA_NBD_TsaB"/>
    <property type="match status" value="1"/>
</dbReference>
<dbReference type="Pfam" id="PF00814">
    <property type="entry name" value="TsaD"/>
    <property type="match status" value="1"/>
</dbReference>
<dbReference type="Gene3D" id="3.30.420.40">
    <property type="match status" value="2"/>
</dbReference>
<evidence type="ECO:0000259" key="2">
    <source>
        <dbReference type="Pfam" id="PF00814"/>
    </source>
</evidence>
<dbReference type="InterPro" id="IPR000905">
    <property type="entry name" value="Gcp-like_dom"/>
</dbReference>
<name>A0A7V8VDS4_9BACT</name>
<sequence length="250" mass="26812">MFDPVDSSATMPEVVSNGGSNSGTSDPWLLIETSGRTGQVGLARRGEVILSRLLDPSRRHARDLTPAVVELLQQAGIAPAACAGVMVSLGPGSFTGLRVGVMSAKTFAYATGCALRAVPTFAAVAEQAPPRCTPLWVVADALRGHAYAQLFQRSDHGWEAQTELLLLPWEQWRSHVAAEAFVSGPGALQAAEHWPELALTPPETHHPTLQGLYAAGSRMPDLSRSELFALEPLYIRPSYAEEQRRPPSSP</sequence>
<feature type="compositionally biased region" description="Low complexity" evidence="1">
    <location>
        <begin position="14"/>
        <end position="23"/>
    </location>
</feature>
<reference evidence="3 4" key="1">
    <citation type="submission" date="2020-07" db="EMBL/GenBank/DDBJ databases">
        <title>Thermogemmata thermophila gen. nov., sp. nov., a novel moderate thermophilic planctomycete from a Kamchatka hot spring.</title>
        <authorList>
            <person name="Elcheninov A.G."/>
            <person name="Podosokorskaya O.A."/>
            <person name="Kovaleva O.L."/>
            <person name="Novikov A."/>
            <person name="Bonch-Osmolovskaya E.A."/>
            <person name="Toshchakov S.V."/>
            <person name="Kublanov I.V."/>
        </authorList>
    </citation>
    <scope>NUCLEOTIDE SEQUENCE [LARGE SCALE GENOMIC DNA]</scope>
    <source>
        <strain evidence="3 4">2918</strain>
    </source>
</reference>
<comment type="caution">
    <text evidence="3">The sequence shown here is derived from an EMBL/GenBank/DDBJ whole genome shotgun (WGS) entry which is preliminary data.</text>
</comment>
<dbReference type="InterPro" id="IPR043129">
    <property type="entry name" value="ATPase_NBD"/>
</dbReference>
<feature type="region of interest" description="Disordered" evidence="1">
    <location>
        <begin position="1"/>
        <end position="30"/>
    </location>
</feature>
<dbReference type="NCBIfam" id="TIGR03725">
    <property type="entry name" value="T6A_YeaZ"/>
    <property type="match status" value="1"/>
</dbReference>
<dbReference type="Proteomes" id="UP000542342">
    <property type="component" value="Unassembled WGS sequence"/>
</dbReference>
<gene>
    <name evidence="3" type="primary">tsaB</name>
    <name evidence="3" type="ORF">H0921_07405</name>
</gene>